<dbReference type="EMBL" id="BRZM01000053">
    <property type="protein sequence ID" value="GLD62607.1"/>
    <property type="molecule type" value="Genomic_DNA"/>
</dbReference>
<evidence type="ECO:0000313" key="2">
    <source>
        <dbReference type="Proteomes" id="UP001279410"/>
    </source>
</evidence>
<evidence type="ECO:0008006" key="3">
    <source>
        <dbReference type="Google" id="ProtNLM"/>
    </source>
</evidence>
<name>A0AAD3MVZ3_LATJO</name>
<dbReference type="Proteomes" id="UP001279410">
    <property type="component" value="Unassembled WGS sequence"/>
</dbReference>
<dbReference type="PANTHER" id="PTHR45913">
    <property type="entry name" value="EPM2A-INTERACTING PROTEIN 1"/>
    <property type="match status" value="1"/>
</dbReference>
<evidence type="ECO:0000313" key="1">
    <source>
        <dbReference type="EMBL" id="GLD62607.1"/>
    </source>
</evidence>
<keyword evidence="2" id="KW-1185">Reference proteome</keyword>
<reference evidence="1" key="1">
    <citation type="submission" date="2022-08" db="EMBL/GenBank/DDBJ databases">
        <title>Genome sequencing of akame (Lates japonicus).</title>
        <authorList>
            <person name="Hashiguchi Y."/>
            <person name="Takahashi H."/>
        </authorList>
    </citation>
    <scope>NUCLEOTIDE SEQUENCE</scope>
    <source>
        <strain evidence="1">Kochi</strain>
    </source>
</reference>
<dbReference type="PANTHER" id="PTHR45913:SF5">
    <property type="entry name" value="GENERAL TRANSCRIPTION FACTOR II-I REPEAT DOMAIN-CONTAINING PROTEIN 2A-LIKE PROTEIN"/>
    <property type="match status" value="1"/>
</dbReference>
<organism evidence="1 2">
    <name type="scientific">Lates japonicus</name>
    <name type="common">Japanese lates</name>
    <dbReference type="NCBI Taxonomy" id="270547"/>
    <lineage>
        <taxon>Eukaryota</taxon>
        <taxon>Metazoa</taxon>
        <taxon>Chordata</taxon>
        <taxon>Craniata</taxon>
        <taxon>Vertebrata</taxon>
        <taxon>Euteleostomi</taxon>
        <taxon>Actinopterygii</taxon>
        <taxon>Neopterygii</taxon>
        <taxon>Teleostei</taxon>
        <taxon>Neoteleostei</taxon>
        <taxon>Acanthomorphata</taxon>
        <taxon>Carangaria</taxon>
        <taxon>Carangaria incertae sedis</taxon>
        <taxon>Centropomidae</taxon>
        <taxon>Lates</taxon>
    </lineage>
</organism>
<sequence length="156" mass="16877">MLLDKLRKAKVMSLAVDESTDNSDVAQMCLYVRFFDGDCFHEDLLALIPLEGHTTGEILFTKITSFFEENNLDLARVSMLVTDGAPSMVGSSQGLAARMAAVAPQMRSLHCLIHQSLLCAKLSGGPQGVFDTQLGTQTESSGSIGIVSTQPRVRKE</sequence>
<dbReference type="InterPro" id="IPR012337">
    <property type="entry name" value="RNaseH-like_sf"/>
</dbReference>
<accession>A0AAD3MVZ3</accession>
<gene>
    <name evidence="1" type="ORF">AKAME5_001430600</name>
</gene>
<proteinExistence type="predicted"/>
<protein>
    <recommendedName>
        <fullName evidence="3">DUF4371 domain-containing protein</fullName>
    </recommendedName>
</protein>
<comment type="caution">
    <text evidence="1">The sequence shown here is derived from an EMBL/GenBank/DDBJ whole genome shotgun (WGS) entry which is preliminary data.</text>
</comment>
<dbReference type="SUPFAM" id="SSF53098">
    <property type="entry name" value="Ribonuclease H-like"/>
    <property type="match status" value="1"/>
</dbReference>
<dbReference type="AlphaFoldDB" id="A0AAD3MVZ3"/>